<proteinExistence type="predicted"/>
<comment type="caution">
    <text evidence="1">The sequence shown here is derived from an EMBL/GenBank/DDBJ whole genome shotgun (WGS) entry which is preliminary data.</text>
</comment>
<organism evidence="1 2">
    <name type="scientific">Zalaria obscura</name>
    <dbReference type="NCBI Taxonomy" id="2024903"/>
    <lineage>
        <taxon>Eukaryota</taxon>
        <taxon>Fungi</taxon>
        <taxon>Dikarya</taxon>
        <taxon>Ascomycota</taxon>
        <taxon>Pezizomycotina</taxon>
        <taxon>Dothideomycetes</taxon>
        <taxon>Dothideomycetidae</taxon>
        <taxon>Dothideales</taxon>
        <taxon>Zalariaceae</taxon>
        <taxon>Zalaria</taxon>
    </lineage>
</organism>
<sequence length="150" mass="17430">MNAQDDTSGPLFWVDLILIHLQMSAKLVSGIEEKVAKTERYRHDRNRQLRAGELKHALECESKRLEWLRDDDIPPQVSATVIADFRRVTESLDSKVHQRLKILQNIPKEDMKTERVTFTGMYEQIHRDAHWAMILAFAGLEAARVANRRP</sequence>
<name>A0ACC3SLC8_9PEZI</name>
<keyword evidence="2" id="KW-1185">Reference proteome</keyword>
<dbReference type="EMBL" id="JAMKPW020000004">
    <property type="protein sequence ID" value="KAK8219193.1"/>
    <property type="molecule type" value="Genomic_DNA"/>
</dbReference>
<reference evidence="1" key="1">
    <citation type="submission" date="2024-02" db="EMBL/GenBank/DDBJ databases">
        <title>Metagenome Assembled Genome of Zalaria obscura JY119.</title>
        <authorList>
            <person name="Vighnesh L."/>
            <person name="Jagadeeshwari U."/>
            <person name="Venkata Ramana C."/>
            <person name="Sasikala C."/>
        </authorList>
    </citation>
    <scope>NUCLEOTIDE SEQUENCE</scope>
    <source>
        <strain evidence="1">JY119</strain>
    </source>
</reference>
<evidence type="ECO:0000313" key="1">
    <source>
        <dbReference type="EMBL" id="KAK8219193.1"/>
    </source>
</evidence>
<accession>A0ACC3SLC8</accession>
<evidence type="ECO:0000313" key="2">
    <source>
        <dbReference type="Proteomes" id="UP001320706"/>
    </source>
</evidence>
<protein>
    <submittedName>
        <fullName evidence="1">Uncharacterized protein</fullName>
    </submittedName>
</protein>
<gene>
    <name evidence="1" type="ORF">M8818_000925</name>
</gene>
<dbReference type="Proteomes" id="UP001320706">
    <property type="component" value="Unassembled WGS sequence"/>
</dbReference>